<evidence type="ECO:0000313" key="5">
    <source>
        <dbReference type="Proteomes" id="UP000033451"/>
    </source>
</evidence>
<evidence type="ECO:0000313" key="3">
    <source>
        <dbReference type="EMBL" id="KJL34831.1"/>
    </source>
</evidence>
<sequence length="251" mass="26350">MPAPVTLPRIAWGDPGAERHALLIHGLGSNGPLMWLFGTALAEAGWYAVAVDLRGHGLAPRSTDYTLAAYGTDVAHVRREGGWDLVIGHSLGGASATLAQATHPRWARHLVLVDPAIHLTPEQRAAVQAGNAASFAAPTAEGVRAANPTWHPNDVEAKVTSLRQASTWGTDQTAVQNPDWDVREAFLALTVPTLVLAADPAVNSLFTGPAIDELVAANPHVSVRVIEGAGHSLHRDKPAETLAALFDGLAS</sequence>
<dbReference type="Pfam" id="PF12697">
    <property type="entry name" value="Abhydrolase_6"/>
    <property type="match status" value="1"/>
</dbReference>
<evidence type="ECO:0000313" key="6">
    <source>
        <dbReference type="Proteomes" id="UP000257479"/>
    </source>
</evidence>
<dbReference type="PATRIC" id="fig|400772.4.peg.2736"/>
<dbReference type="GO" id="GO:0047372">
    <property type="term" value="F:monoacylglycerol lipase activity"/>
    <property type="evidence" value="ECO:0007669"/>
    <property type="project" value="TreeGrafter"/>
</dbReference>
<reference evidence="2 6" key="2">
    <citation type="journal article" date="2018" name="Nat. Biotechnol.">
        <title>A standardized bacterial taxonomy based on genome phylogeny substantially revises the tree of life.</title>
        <authorList>
            <person name="Parks D.H."/>
            <person name="Chuvochina M."/>
            <person name="Waite D.W."/>
            <person name="Rinke C."/>
            <person name="Skarshewski A."/>
            <person name="Chaumeil P.A."/>
            <person name="Hugenholtz P."/>
        </authorList>
    </citation>
    <scope>NUCLEOTIDE SEQUENCE [LARGE SCALE GENOMIC DNA]</scope>
    <source>
        <strain evidence="2">UBA9152</strain>
    </source>
</reference>
<accession>A0A0F0LQW8</accession>
<proteinExistence type="predicted"/>
<evidence type="ECO:0000259" key="1">
    <source>
        <dbReference type="Pfam" id="PF12697"/>
    </source>
</evidence>
<evidence type="ECO:0000313" key="4">
    <source>
        <dbReference type="EMBL" id="KJL35084.1"/>
    </source>
</evidence>
<keyword evidence="2" id="KW-0378">Hydrolase</keyword>
<name>A0A0F0LQW8_9MICO</name>
<dbReference type="RefSeq" id="WP_045248619.1">
    <property type="nucleotide sequence ID" value="NZ_JBOFAV010000013.1"/>
</dbReference>
<dbReference type="EMBL" id="DMNG01000169">
    <property type="protein sequence ID" value="HAN24904.1"/>
    <property type="molecule type" value="Genomic_DNA"/>
</dbReference>
<dbReference type="PANTHER" id="PTHR43798">
    <property type="entry name" value="MONOACYLGLYCEROL LIPASE"/>
    <property type="match status" value="1"/>
</dbReference>
<dbReference type="EMBL" id="JYIY01000080">
    <property type="protein sequence ID" value="KJL35084.1"/>
    <property type="molecule type" value="Genomic_DNA"/>
</dbReference>
<dbReference type="InterPro" id="IPR000073">
    <property type="entry name" value="AB_hydrolase_1"/>
</dbReference>
<dbReference type="EMBL" id="JYIY01000080">
    <property type="protein sequence ID" value="KJL34831.1"/>
    <property type="molecule type" value="Genomic_DNA"/>
</dbReference>
<dbReference type="GO" id="GO:0046464">
    <property type="term" value="P:acylglycerol catabolic process"/>
    <property type="evidence" value="ECO:0007669"/>
    <property type="project" value="TreeGrafter"/>
</dbReference>
<protein>
    <submittedName>
        <fullName evidence="4">Acyl-CoA esterase</fullName>
    </submittedName>
    <submittedName>
        <fullName evidence="2">Alpha/beta hydrolase</fullName>
    </submittedName>
</protein>
<keyword evidence="5" id="KW-1185">Reference proteome</keyword>
<dbReference type="AlphaFoldDB" id="A0A0F0LQW8"/>
<comment type="caution">
    <text evidence="4">The sequence shown here is derived from an EMBL/GenBank/DDBJ whole genome shotgun (WGS) entry which is preliminary data.</text>
</comment>
<dbReference type="OrthoDB" id="8444301at2"/>
<reference evidence="4 5" key="1">
    <citation type="submission" date="2015-02" db="EMBL/GenBank/DDBJ databases">
        <title>Draft genome sequences of ten Microbacterium spp. with emphasis on heavy metal contaminated environments.</title>
        <authorList>
            <person name="Corretto E."/>
        </authorList>
    </citation>
    <scope>NUCLEOTIDE SEQUENCE [LARGE SCALE GENOMIC DNA]</scope>
    <source>
        <strain evidence="4 5">DSM 18659</strain>
    </source>
</reference>
<feature type="domain" description="AB hydrolase-1" evidence="1">
    <location>
        <begin position="22"/>
        <end position="243"/>
    </location>
</feature>
<dbReference type="Proteomes" id="UP000257479">
    <property type="component" value="Unassembled WGS sequence"/>
</dbReference>
<dbReference type="Proteomes" id="UP000033451">
    <property type="component" value="Unassembled WGS sequence"/>
</dbReference>
<gene>
    <name evidence="2" type="ORF">DCP95_10090</name>
    <name evidence="3" type="ORF">RR49_02720</name>
    <name evidence="4" type="ORF">RR49_02981</name>
</gene>
<dbReference type="STRING" id="400772.RR49_02720"/>
<evidence type="ECO:0000313" key="2">
    <source>
        <dbReference type="EMBL" id="HAN24904.1"/>
    </source>
</evidence>
<dbReference type="PANTHER" id="PTHR43798:SF33">
    <property type="entry name" value="HYDROLASE, PUTATIVE (AFU_ORTHOLOGUE AFUA_2G14860)-RELATED"/>
    <property type="match status" value="1"/>
</dbReference>
<dbReference type="InterPro" id="IPR029058">
    <property type="entry name" value="AB_hydrolase_fold"/>
</dbReference>
<dbReference type="Gene3D" id="3.40.50.1820">
    <property type="entry name" value="alpha/beta hydrolase"/>
    <property type="match status" value="1"/>
</dbReference>
<organism evidence="4 5">
    <name type="scientific">Microbacterium ginsengisoli</name>
    <dbReference type="NCBI Taxonomy" id="400772"/>
    <lineage>
        <taxon>Bacteria</taxon>
        <taxon>Bacillati</taxon>
        <taxon>Actinomycetota</taxon>
        <taxon>Actinomycetes</taxon>
        <taxon>Micrococcales</taxon>
        <taxon>Microbacteriaceae</taxon>
        <taxon>Microbacterium</taxon>
    </lineage>
</organism>
<dbReference type="GO" id="GO:0016020">
    <property type="term" value="C:membrane"/>
    <property type="evidence" value="ECO:0007669"/>
    <property type="project" value="TreeGrafter"/>
</dbReference>
<dbReference type="InterPro" id="IPR050266">
    <property type="entry name" value="AB_hydrolase_sf"/>
</dbReference>
<dbReference type="SUPFAM" id="SSF53474">
    <property type="entry name" value="alpha/beta-Hydrolases"/>
    <property type="match status" value="1"/>
</dbReference>